<protein>
    <submittedName>
        <fullName evidence="2">Adenylate cyclase</fullName>
    </submittedName>
</protein>
<dbReference type="HOGENOM" id="CLU_873257_0_0_9"/>
<dbReference type="Pfam" id="PF01928">
    <property type="entry name" value="CYTH"/>
    <property type="match status" value="1"/>
</dbReference>
<evidence type="ECO:0000313" key="2">
    <source>
        <dbReference type="EMBL" id="AEQ23550.1"/>
    </source>
</evidence>
<dbReference type="InterPro" id="IPR033469">
    <property type="entry name" value="CYTH-like_dom_sf"/>
</dbReference>
<feature type="domain" description="CYTH" evidence="1">
    <location>
        <begin position="2"/>
        <end position="205"/>
    </location>
</feature>
<dbReference type="GO" id="GO:0046872">
    <property type="term" value="F:metal ion binding"/>
    <property type="evidence" value="ECO:0007669"/>
    <property type="project" value="TreeGrafter"/>
</dbReference>
<dbReference type="PANTHER" id="PTHR39569:SF1">
    <property type="entry name" value="INORGANIC TRIPHOSPHATASE"/>
    <property type="match status" value="1"/>
</dbReference>
<dbReference type="PROSITE" id="PS51707">
    <property type="entry name" value="CYTH"/>
    <property type="match status" value="1"/>
</dbReference>
<dbReference type="Gene3D" id="2.40.320.10">
    <property type="entry name" value="Hypothetical Protein Pfu-838710-001"/>
    <property type="match status" value="1"/>
</dbReference>
<dbReference type="InParanoid" id="G4Q768"/>
<dbReference type="SMART" id="SM01118">
    <property type="entry name" value="CYTH"/>
    <property type="match status" value="1"/>
</dbReference>
<proteinExistence type="predicted"/>
<dbReference type="SUPFAM" id="SSF55154">
    <property type="entry name" value="CYTH-like phosphatases"/>
    <property type="match status" value="1"/>
</dbReference>
<dbReference type="GeneID" id="92879528"/>
<dbReference type="InterPro" id="IPR039013">
    <property type="entry name" value="YgiF"/>
</dbReference>
<dbReference type="EMBL" id="CP003058">
    <property type="protein sequence ID" value="AEQ23550.1"/>
    <property type="molecule type" value="Genomic_DNA"/>
</dbReference>
<gene>
    <name evidence="2" type="ordered locus">Acin_2358</name>
</gene>
<dbReference type="RefSeq" id="WP_009015301.1">
    <property type="nucleotide sequence ID" value="NC_016077.1"/>
</dbReference>
<dbReference type="Proteomes" id="UP000007093">
    <property type="component" value="Chromosome"/>
</dbReference>
<dbReference type="GO" id="GO:0050355">
    <property type="term" value="F:inorganic triphosphate phosphatase activity"/>
    <property type="evidence" value="ECO:0007669"/>
    <property type="project" value="InterPro"/>
</dbReference>
<sequence length="318" mass="35393">MGKEIEMKLLTTQAGCHRLFAARTVTKTALPVTEKRLSLKNIYYDTKDGALNRERMAYRVRVTNGSAYEATIKTKGTSTGGFSVRGEYTVPLKDETPVTEGFPPEVTRRLKDLLHGESLVPTVTITFVRHAMDLAAGKSRVELSLDEGIIESGDRSQSLREVEFELKEGDPAALFELVSHLAGEIPLYPEDRSKLERGLFLLAGKTPQESCDDAVKVPKTFADAARFLREILHDLGGFFNGTGKKAPIADRLILFADFWEEKALGGDEAARLREAAAHFETDDAAYLEEDLEEGRIAALLWQCLAKVYTKSHEEESYF</sequence>
<dbReference type="AlphaFoldDB" id="G4Q768"/>
<dbReference type="STRING" id="568816.Acin_2358"/>
<keyword evidence="3" id="KW-1185">Reference proteome</keyword>
<evidence type="ECO:0000259" key="1">
    <source>
        <dbReference type="PROSITE" id="PS51707"/>
    </source>
</evidence>
<dbReference type="PANTHER" id="PTHR39569">
    <property type="entry name" value="INORGANIC TRIPHOSPHATASE"/>
    <property type="match status" value="1"/>
</dbReference>
<dbReference type="PATRIC" id="fig|568816.4.peg.2287"/>
<dbReference type="InterPro" id="IPR023577">
    <property type="entry name" value="CYTH_domain"/>
</dbReference>
<name>G4Q768_ACIIR</name>
<organism evidence="2 3">
    <name type="scientific">Acidaminococcus intestini (strain RyC-MR95)</name>
    <dbReference type="NCBI Taxonomy" id="568816"/>
    <lineage>
        <taxon>Bacteria</taxon>
        <taxon>Bacillati</taxon>
        <taxon>Bacillota</taxon>
        <taxon>Negativicutes</taxon>
        <taxon>Acidaminococcales</taxon>
        <taxon>Acidaminococcaceae</taxon>
        <taxon>Acidaminococcus</taxon>
    </lineage>
</organism>
<dbReference type="CDD" id="cd07756">
    <property type="entry name" value="CYTH-like_Pase_CHAD"/>
    <property type="match status" value="1"/>
</dbReference>
<reference evidence="2 3" key="1">
    <citation type="journal article" date="2011" name="J. Bacteriol.">
        <title>Complete genome sequence of Acidaminococcus intestini RYC-MR95, a Gram-negative bacterium from the phylum Firmicutes.</title>
        <authorList>
            <person name="D'Auria G."/>
            <person name="Galan J.C."/>
            <person name="Rodriguez-Alcayna M."/>
            <person name="Moya A."/>
            <person name="Baquero F."/>
            <person name="Latorre A."/>
        </authorList>
    </citation>
    <scope>NUCLEOTIDE SEQUENCE [LARGE SCALE GENOMIC DNA]</scope>
    <source>
        <strain evidence="2 3">RyC-MR95</strain>
    </source>
</reference>
<dbReference type="KEGG" id="ain:Acin_2358"/>
<evidence type="ECO:0000313" key="3">
    <source>
        <dbReference type="Proteomes" id="UP000007093"/>
    </source>
</evidence>
<accession>G4Q768</accession>
<dbReference type="eggNOG" id="COG3025">
    <property type="taxonomic scope" value="Bacteria"/>
</dbReference>